<dbReference type="RefSeq" id="WP_256530854.1">
    <property type="nucleotide sequence ID" value="NZ_CP101824.1"/>
</dbReference>
<name>A0ABD5NMA1_9EURY</name>
<keyword evidence="1" id="KW-0812">Transmembrane</keyword>
<evidence type="ECO:0000313" key="3">
    <source>
        <dbReference type="Proteomes" id="UP001595846"/>
    </source>
</evidence>
<accession>A0ABD5NMA1</accession>
<protein>
    <submittedName>
        <fullName evidence="2">Uncharacterized protein</fullName>
    </submittedName>
</protein>
<evidence type="ECO:0000256" key="1">
    <source>
        <dbReference type="SAM" id="Phobius"/>
    </source>
</evidence>
<dbReference type="Pfam" id="PF26072">
    <property type="entry name" value="DUF8029"/>
    <property type="match status" value="1"/>
</dbReference>
<dbReference type="EMBL" id="JBHSAQ010000002">
    <property type="protein sequence ID" value="MFC3958173.1"/>
    <property type="molecule type" value="Genomic_DNA"/>
</dbReference>
<proteinExistence type="predicted"/>
<comment type="caution">
    <text evidence="2">The sequence shown here is derived from an EMBL/GenBank/DDBJ whole genome shotgun (WGS) entry which is preliminary data.</text>
</comment>
<keyword evidence="3" id="KW-1185">Reference proteome</keyword>
<dbReference type="InterPro" id="IPR058342">
    <property type="entry name" value="DUF8029"/>
</dbReference>
<dbReference type="AlphaFoldDB" id="A0ABD5NMA1"/>
<sequence length="64" mass="6389">MLPSPLVESAQTLASDSPVLFGIIAILALVATVSVVRFAISLAIRLAVIAAIGLGALLAVGYLG</sequence>
<dbReference type="GeneID" id="73903559"/>
<evidence type="ECO:0000313" key="2">
    <source>
        <dbReference type="EMBL" id="MFC3958173.1"/>
    </source>
</evidence>
<dbReference type="Proteomes" id="UP001595846">
    <property type="component" value="Unassembled WGS sequence"/>
</dbReference>
<keyword evidence="1" id="KW-0472">Membrane</keyword>
<feature type="transmembrane region" description="Helical" evidence="1">
    <location>
        <begin position="20"/>
        <end position="39"/>
    </location>
</feature>
<organism evidence="2 3">
    <name type="scientific">Halovivax cerinus</name>
    <dbReference type="NCBI Taxonomy" id="1487865"/>
    <lineage>
        <taxon>Archaea</taxon>
        <taxon>Methanobacteriati</taxon>
        <taxon>Methanobacteriota</taxon>
        <taxon>Stenosarchaea group</taxon>
        <taxon>Halobacteria</taxon>
        <taxon>Halobacteriales</taxon>
        <taxon>Natrialbaceae</taxon>
        <taxon>Halovivax</taxon>
    </lineage>
</organism>
<reference evidence="2 3" key="1">
    <citation type="journal article" date="2019" name="Int. J. Syst. Evol. Microbiol.">
        <title>The Global Catalogue of Microorganisms (GCM) 10K type strain sequencing project: providing services to taxonomists for standard genome sequencing and annotation.</title>
        <authorList>
            <consortium name="The Broad Institute Genomics Platform"/>
            <consortium name="The Broad Institute Genome Sequencing Center for Infectious Disease"/>
            <person name="Wu L."/>
            <person name="Ma J."/>
        </authorList>
    </citation>
    <scope>NUCLEOTIDE SEQUENCE [LARGE SCALE GENOMIC DNA]</scope>
    <source>
        <strain evidence="2 3">IBRC-M 10256</strain>
    </source>
</reference>
<feature type="transmembrane region" description="Helical" evidence="1">
    <location>
        <begin position="46"/>
        <end position="63"/>
    </location>
</feature>
<keyword evidence="1" id="KW-1133">Transmembrane helix</keyword>
<gene>
    <name evidence="2" type="ORF">ACFOUR_07285</name>
</gene>